<accession>A0A812TI40</accession>
<feature type="transmembrane region" description="Helical" evidence="2">
    <location>
        <begin position="598"/>
        <end position="620"/>
    </location>
</feature>
<evidence type="ECO:0000313" key="5">
    <source>
        <dbReference type="EMBL" id="CAE7526601.1"/>
    </source>
</evidence>
<gene>
    <name evidence="5" type="primary">TDP1</name>
    <name evidence="5" type="ORF">SNAT2548_LOCUS29480</name>
</gene>
<keyword evidence="1 3" id="KW-0732">Signal</keyword>
<comment type="caution">
    <text evidence="5">The sequence shown here is derived from an EMBL/GenBank/DDBJ whole genome shotgun (WGS) entry which is preliminary data.</text>
</comment>
<dbReference type="SUPFAM" id="SSF51445">
    <property type="entry name" value="(Trans)glycosidases"/>
    <property type="match status" value="1"/>
</dbReference>
<dbReference type="InterPro" id="IPR012946">
    <property type="entry name" value="X8"/>
</dbReference>
<dbReference type="InterPro" id="IPR017853">
    <property type="entry name" value="GH"/>
</dbReference>
<dbReference type="Gene3D" id="3.20.20.80">
    <property type="entry name" value="Glycosidases"/>
    <property type="match status" value="1"/>
</dbReference>
<evidence type="ECO:0000256" key="1">
    <source>
        <dbReference type="ARBA" id="ARBA00022729"/>
    </source>
</evidence>
<keyword evidence="2" id="KW-0472">Membrane</keyword>
<organism evidence="5 6">
    <name type="scientific">Symbiodinium natans</name>
    <dbReference type="NCBI Taxonomy" id="878477"/>
    <lineage>
        <taxon>Eukaryota</taxon>
        <taxon>Sar</taxon>
        <taxon>Alveolata</taxon>
        <taxon>Dinophyceae</taxon>
        <taxon>Suessiales</taxon>
        <taxon>Symbiodiniaceae</taxon>
        <taxon>Symbiodinium</taxon>
    </lineage>
</organism>
<proteinExistence type="predicted"/>
<keyword evidence="6" id="KW-1185">Reference proteome</keyword>
<dbReference type="SMART" id="SM00768">
    <property type="entry name" value="X8"/>
    <property type="match status" value="1"/>
</dbReference>
<dbReference type="EMBL" id="CAJNDS010002562">
    <property type="protein sequence ID" value="CAE7526601.1"/>
    <property type="molecule type" value="Genomic_DNA"/>
</dbReference>
<protein>
    <submittedName>
        <fullName evidence="5">TDP1 protein</fullName>
    </submittedName>
</protein>
<dbReference type="AlphaFoldDB" id="A0A812TI40"/>
<reference evidence="5" key="1">
    <citation type="submission" date="2021-02" db="EMBL/GenBank/DDBJ databases">
        <authorList>
            <person name="Dougan E. K."/>
            <person name="Rhodes N."/>
            <person name="Thang M."/>
            <person name="Chan C."/>
        </authorList>
    </citation>
    <scope>NUCLEOTIDE SEQUENCE</scope>
</reference>
<evidence type="ECO:0000313" key="6">
    <source>
        <dbReference type="Proteomes" id="UP000604046"/>
    </source>
</evidence>
<name>A0A812TI40_9DINO</name>
<feature type="signal peptide" evidence="3">
    <location>
        <begin position="1"/>
        <end position="19"/>
    </location>
</feature>
<feature type="chain" id="PRO_5032858644" evidence="3">
    <location>
        <begin position="20"/>
        <end position="667"/>
    </location>
</feature>
<sequence length="667" mass="72930">MGLARLAAAAVALFYSGCGTDVGIVKGISYGPMPCKGPCTVSQDDFFSQSAKPMWGRRGRGDLEIIRQLGANTVRLYGNNPENTHRDFLDEAKELGLAVVPGLSDYDFIQSPTNCLTTDFNCYNQVKSSYKQLLQNGFLLEGRYHPALREIIVINEPDLKLPGLHEPKKFCRGVLSAIDAMLDAENEVRVNGTRINFTVAFSFGVCTACANSSFKPALGQMAALRAAMHHPESVGYDAHNNLTKFYHERFHNSFNTANPAVHVKSMFLDSYVSEFPTTPVMIQEYHNPHGDVAIDLKEMLQIVRDCPLLNGVSFFEFHVRYDKGGTEMDFGIFKLGDYPVVDFDYFGDDFQAWCLVPAAKGDGDLPRAVAAAYGGSADFSELCIPDPRKVSLTPKGYQSIAEQEKPARMQVFIDRLVTHFGGKVADAHELDAFARGYTFQAGIREGHPRFPTLVGALKEQPNWATWNNDASCVADRDSHVPAVGSAVGDACRDLKEFRCLEIPDACKSNIWDVADYVFGVYYAEQGGKSALEHCYFNGAATLAGTPERLAESKPECVVPRTWKPKRRLLSYEGDLAFERFPGEAELGDTEDEEAAGRLLVPSLLAGVAAVAALVSVMACLRDRRGSTVKCPCPLESPAASSGRISIQVVPVASCESLASTVAQLSEE</sequence>
<dbReference type="OrthoDB" id="421038at2759"/>
<feature type="domain" description="X8" evidence="4">
    <location>
        <begin position="470"/>
        <end position="558"/>
    </location>
</feature>
<keyword evidence="2" id="KW-1133">Transmembrane helix</keyword>
<evidence type="ECO:0000256" key="2">
    <source>
        <dbReference type="SAM" id="Phobius"/>
    </source>
</evidence>
<keyword evidence="2" id="KW-0812">Transmembrane</keyword>
<evidence type="ECO:0000259" key="4">
    <source>
        <dbReference type="SMART" id="SM00768"/>
    </source>
</evidence>
<evidence type="ECO:0000256" key="3">
    <source>
        <dbReference type="SAM" id="SignalP"/>
    </source>
</evidence>
<dbReference type="Proteomes" id="UP000604046">
    <property type="component" value="Unassembled WGS sequence"/>
</dbReference>